<organism evidence="2 3">
    <name type="scientific">Haemaphysalis longicornis</name>
    <name type="common">Bush tick</name>
    <dbReference type="NCBI Taxonomy" id="44386"/>
    <lineage>
        <taxon>Eukaryota</taxon>
        <taxon>Metazoa</taxon>
        <taxon>Ecdysozoa</taxon>
        <taxon>Arthropoda</taxon>
        <taxon>Chelicerata</taxon>
        <taxon>Arachnida</taxon>
        <taxon>Acari</taxon>
        <taxon>Parasitiformes</taxon>
        <taxon>Ixodida</taxon>
        <taxon>Ixodoidea</taxon>
        <taxon>Ixodidae</taxon>
        <taxon>Haemaphysalinae</taxon>
        <taxon>Haemaphysalis</taxon>
    </lineage>
</organism>
<dbReference type="OrthoDB" id="6516771at2759"/>
<keyword evidence="3" id="KW-1185">Reference proteome</keyword>
<evidence type="ECO:0008006" key="4">
    <source>
        <dbReference type="Google" id="ProtNLM"/>
    </source>
</evidence>
<dbReference type="OMA" id="ITERIVM"/>
<evidence type="ECO:0000256" key="1">
    <source>
        <dbReference type="SAM" id="MobiDB-lite"/>
    </source>
</evidence>
<protein>
    <recommendedName>
        <fullName evidence="4">Cr1-8 nvi</fullName>
    </recommendedName>
</protein>
<evidence type="ECO:0000313" key="2">
    <source>
        <dbReference type="EMBL" id="KAH9364679.1"/>
    </source>
</evidence>
<name>A0A9J6FPH4_HAELO</name>
<dbReference type="Proteomes" id="UP000821853">
    <property type="component" value="Chromosome 10"/>
</dbReference>
<sequence length="765" mass="86673">MECNEVEATDHSLEAENPDADFVGCTTAGSETCEEFDEADSEADNPDDDFLEYVRINSKIKLPHQTTTRLQAMLLILTFVVAASLNWTQVDSLLKLLNTLMGKQVFPPSKYGFRKLWDLQRSKTVEVHPYCSTCHFLTTSCGKNQRCDICGKTKTLAWLLKQGSFFLTMDVKHKLLCLLNRTKELVGKKLKELAASPWGGFYADVTDGLVYRKARTEQKMRWSDLTVTINSDGSPVFKSSKHSLWPIQVSLNELPPPHCWRNLIVGAIWFQKEHPPPHLFLKTFVDRFRKIGTLTWSFSEQTVRSAVNVVCCCVDSPARAALLNAKQYNGYYGCSWCYQQGKPVERTVKYIFEGDEMLERSHEMVVTAMKLAVQRGCFVDGVKGPSAIVGLPALDLVWGLPPDYLHCVLEGVVSQLMDLWLSLEELTNKNKRKVDEIDDRLVNIRPPIFFTRLPRSLSEKTFWKATEWKFWLLYYGMPCLEGILPSKYVEHFSLLSQSVFMLLKSKIEESEVFLAGEMLKKFVEGVPTLYNDAALTFNVHQLVHLAKSVRMTGPMWVTSTFPFEGGNGDLLKLVSAAKGVPQQIAERCVMRESLQSLKRLVPLSPFLRGRQRAIAGKKTGQEQSGVLGAPLPPFPLEDRVEQLITAVVGPVTAVCEFLRVRINGVVMHSAKYERPERTCSEYFESTDGKLCRVLGIFRVNGEVLLLCQELISERSFTPFIFQVEHPPRNVGLCVLLQENFLSPCVYIDVKSKAFLARIPNLYERD</sequence>
<dbReference type="EMBL" id="JABSTR010000002">
    <property type="protein sequence ID" value="KAH9364679.1"/>
    <property type="molecule type" value="Genomic_DNA"/>
</dbReference>
<comment type="caution">
    <text evidence="2">The sequence shown here is derived from an EMBL/GenBank/DDBJ whole genome shotgun (WGS) entry which is preliminary data.</text>
</comment>
<feature type="region of interest" description="Disordered" evidence="1">
    <location>
        <begin position="1"/>
        <end position="20"/>
    </location>
</feature>
<evidence type="ECO:0000313" key="3">
    <source>
        <dbReference type="Proteomes" id="UP000821853"/>
    </source>
</evidence>
<dbReference type="PANTHER" id="PTHR46579:SF1">
    <property type="entry name" value="F5_8 TYPE C DOMAIN-CONTAINING PROTEIN"/>
    <property type="match status" value="1"/>
</dbReference>
<gene>
    <name evidence="2" type="ORF">HPB48_010473</name>
</gene>
<dbReference type="PANTHER" id="PTHR46579">
    <property type="entry name" value="F5/8 TYPE C DOMAIN-CONTAINING PROTEIN-RELATED"/>
    <property type="match status" value="1"/>
</dbReference>
<dbReference type="VEuPathDB" id="VectorBase:HLOH_065260"/>
<dbReference type="AlphaFoldDB" id="A0A9J6FPH4"/>
<reference evidence="2 3" key="1">
    <citation type="journal article" date="2020" name="Cell">
        <title>Large-Scale Comparative Analyses of Tick Genomes Elucidate Their Genetic Diversity and Vector Capacities.</title>
        <authorList>
            <consortium name="Tick Genome and Microbiome Consortium (TIGMIC)"/>
            <person name="Jia N."/>
            <person name="Wang J."/>
            <person name="Shi W."/>
            <person name="Du L."/>
            <person name="Sun Y."/>
            <person name="Zhan W."/>
            <person name="Jiang J.F."/>
            <person name="Wang Q."/>
            <person name="Zhang B."/>
            <person name="Ji P."/>
            <person name="Bell-Sakyi L."/>
            <person name="Cui X.M."/>
            <person name="Yuan T.T."/>
            <person name="Jiang B.G."/>
            <person name="Yang W.F."/>
            <person name="Lam T.T."/>
            <person name="Chang Q.C."/>
            <person name="Ding S.J."/>
            <person name="Wang X.J."/>
            <person name="Zhu J.G."/>
            <person name="Ruan X.D."/>
            <person name="Zhao L."/>
            <person name="Wei J.T."/>
            <person name="Ye R.Z."/>
            <person name="Que T.C."/>
            <person name="Du C.H."/>
            <person name="Zhou Y.H."/>
            <person name="Cheng J.X."/>
            <person name="Dai P.F."/>
            <person name="Guo W.B."/>
            <person name="Han X.H."/>
            <person name="Huang E.J."/>
            <person name="Li L.F."/>
            <person name="Wei W."/>
            <person name="Gao Y.C."/>
            <person name="Liu J.Z."/>
            <person name="Shao H.Z."/>
            <person name="Wang X."/>
            <person name="Wang C.C."/>
            <person name="Yang T.C."/>
            <person name="Huo Q.B."/>
            <person name="Li W."/>
            <person name="Chen H.Y."/>
            <person name="Chen S.E."/>
            <person name="Zhou L.G."/>
            <person name="Ni X.B."/>
            <person name="Tian J.H."/>
            <person name="Sheng Y."/>
            <person name="Liu T."/>
            <person name="Pan Y.S."/>
            <person name="Xia L.Y."/>
            <person name="Li J."/>
            <person name="Zhao F."/>
            <person name="Cao W.C."/>
        </authorList>
    </citation>
    <scope>NUCLEOTIDE SEQUENCE [LARGE SCALE GENOMIC DNA]</scope>
    <source>
        <strain evidence="2">HaeL-2018</strain>
    </source>
</reference>
<accession>A0A9J6FPH4</accession>
<proteinExistence type="predicted"/>